<gene>
    <name evidence="1" type="ORF">ZHD862_LOCUS13483</name>
</gene>
<comment type="caution">
    <text evidence="1">The sequence shown here is derived from an EMBL/GenBank/DDBJ whole genome shotgun (WGS) entry which is preliminary data.</text>
</comment>
<evidence type="ECO:0000313" key="2">
    <source>
        <dbReference type="Proteomes" id="UP000663864"/>
    </source>
</evidence>
<protein>
    <submittedName>
        <fullName evidence="1">Uncharacterized protein</fullName>
    </submittedName>
</protein>
<dbReference type="AlphaFoldDB" id="A0A814I764"/>
<reference evidence="1" key="1">
    <citation type="submission" date="2021-02" db="EMBL/GenBank/DDBJ databases">
        <authorList>
            <person name="Nowell W R."/>
        </authorList>
    </citation>
    <scope>NUCLEOTIDE SEQUENCE</scope>
</reference>
<proteinExistence type="predicted"/>
<dbReference type="EMBL" id="CAJNOT010000555">
    <property type="protein sequence ID" value="CAF1019923.1"/>
    <property type="molecule type" value="Genomic_DNA"/>
</dbReference>
<sequence>MLDKFVPYYLCDINNSPAHLDDNQKSNWMHEKSTKQLALIQIQTIPQQLPFFVILVELAHLPPIHSLIHLQIKQLFKLIFKFRNNIYSWEQLRKEIYPTIVYQCWELSHCEICSLSNRRNVIINNINSGGQMSLFSKCTCHKSSPYRPNEPWTLQQALIYTYGMFIDKSITVNGWAMELDPKYSTLSTSNRNKMIHYAIYDCFATTCLIRPVTLYWTFQQNINDANNDDEITVNQSLPLNNNESLYEAISDDDNEPNPALPANDNDLRVNNHDMVDDVSDYEQQQQSLTKKCQLHSRTRSAEARKRQNRKRNLYFRMQHYRYFITRPFYYRFTMKLVRHILAEYNIYYTYVKPVDYLLLIGVKDKIIEQQNERRLPGDIFARRHYYLFHRQAQYLSRRSNDIQE</sequence>
<organism evidence="1 2">
    <name type="scientific">Rotaria sordida</name>
    <dbReference type="NCBI Taxonomy" id="392033"/>
    <lineage>
        <taxon>Eukaryota</taxon>
        <taxon>Metazoa</taxon>
        <taxon>Spiralia</taxon>
        <taxon>Gnathifera</taxon>
        <taxon>Rotifera</taxon>
        <taxon>Eurotatoria</taxon>
        <taxon>Bdelloidea</taxon>
        <taxon>Philodinida</taxon>
        <taxon>Philodinidae</taxon>
        <taxon>Rotaria</taxon>
    </lineage>
</organism>
<accession>A0A814I764</accession>
<name>A0A814I764_9BILA</name>
<dbReference type="Proteomes" id="UP000663864">
    <property type="component" value="Unassembled WGS sequence"/>
</dbReference>
<evidence type="ECO:0000313" key="1">
    <source>
        <dbReference type="EMBL" id="CAF1019923.1"/>
    </source>
</evidence>